<name>A0A7J0G1Z5_9ERIC</name>
<proteinExistence type="predicted"/>
<evidence type="ECO:0000313" key="1">
    <source>
        <dbReference type="EMBL" id="GFZ04814.1"/>
    </source>
</evidence>
<dbReference type="EMBL" id="BJWL01000017">
    <property type="protein sequence ID" value="GFZ04814.1"/>
    <property type="molecule type" value="Genomic_DNA"/>
</dbReference>
<dbReference type="AlphaFoldDB" id="A0A7J0G1Z5"/>
<organism evidence="1 2">
    <name type="scientific">Actinidia rufa</name>
    <dbReference type="NCBI Taxonomy" id="165716"/>
    <lineage>
        <taxon>Eukaryota</taxon>
        <taxon>Viridiplantae</taxon>
        <taxon>Streptophyta</taxon>
        <taxon>Embryophyta</taxon>
        <taxon>Tracheophyta</taxon>
        <taxon>Spermatophyta</taxon>
        <taxon>Magnoliopsida</taxon>
        <taxon>eudicotyledons</taxon>
        <taxon>Gunneridae</taxon>
        <taxon>Pentapetalae</taxon>
        <taxon>asterids</taxon>
        <taxon>Ericales</taxon>
        <taxon>Actinidiaceae</taxon>
        <taxon>Actinidia</taxon>
    </lineage>
</organism>
<accession>A0A7J0G1Z5</accession>
<comment type="caution">
    <text evidence="1">The sequence shown here is derived from an EMBL/GenBank/DDBJ whole genome shotgun (WGS) entry which is preliminary data.</text>
</comment>
<protein>
    <submittedName>
        <fullName evidence="1">Uncharacterized protein</fullName>
    </submittedName>
</protein>
<gene>
    <name evidence="1" type="ORF">Acr_17g0003860</name>
</gene>
<evidence type="ECO:0000313" key="2">
    <source>
        <dbReference type="Proteomes" id="UP000585474"/>
    </source>
</evidence>
<sequence length="158" mass="16114">MGNLDNGEFHTGDQDALSFFNEWVFLILTTSTLAIKMPYHLRLLPPICAVDRCSLCCLWCLTAPVAAVVDVATALRSAGWLVGCGLWMAAAAAHSRAAATPVGCRGCCCFGSLVSSPCNGCCPSGGAAGPATCAAPAVVLLALQRCCPYGGAAAPVGY</sequence>
<reference evidence="1 2" key="1">
    <citation type="submission" date="2019-07" db="EMBL/GenBank/DDBJ databases">
        <title>De Novo Assembly of kiwifruit Actinidia rufa.</title>
        <authorList>
            <person name="Sugita-Konishi S."/>
            <person name="Sato K."/>
            <person name="Mori E."/>
            <person name="Abe Y."/>
            <person name="Kisaki G."/>
            <person name="Hamano K."/>
            <person name="Suezawa K."/>
            <person name="Otani M."/>
            <person name="Fukuda T."/>
            <person name="Manabe T."/>
            <person name="Gomi K."/>
            <person name="Tabuchi M."/>
            <person name="Akimitsu K."/>
            <person name="Kataoka I."/>
        </authorList>
    </citation>
    <scope>NUCLEOTIDE SEQUENCE [LARGE SCALE GENOMIC DNA]</scope>
    <source>
        <strain evidence="2">cv. Fuchu</strain>
    </source>
</reference>
<keyword evidence="2" id="KW-1185">Reference proteome</keyword>
<dbReference type="Proteomes" id="UP000585474">
    <property type="component" value="Unassembled WGS sequence"/>
</dbReference>